<feature type="transmembrane region" description="Helical" evidence="6">
    <location>
        <begin position="210"/>
        <end position="233"/>
    </location>
</feature>
<keyword evidence="3 6" id="KW-0812">Transmembrane</keyword>
<evidence type="ECO:0000256" key="6">
    <source>
        <dbReference type="SAM" id="Phobius"/>
    </source>
</evidence>
<evidence type="ECO:0000256" key="5">
    <source>
        <dbReference type="ARBA" id="ARBA00023136"/>
    </source>
</evidence>
<dbReference type="InterPro" id="IPR051791">
    <property type="entry name" value="Pra-immunoreactive"/>
</dbReference>
<dbReference type="GO" id="GO:0005886">
    <property type="term" value="C:plasma membrane"/>
    <property type="evidence" value="ECO:0007669"/>
    <property type="project" value="UniProtKB-SubCell"/>
</dbReference>
<evidence type="ECO:0000256" key="1">
    <source>
        <dbReference type="ARBA" id="ARBA00004651"/>
    </source>
</evidence>
<evidence type="ECO:0000256" key="3">
    <source>
        <dbReference type="ARBA" id="ARBA00022692"/>
    </source>
</evidence>
<comment type="subcellular location">
    <subcellularLocation>
        <location evidence="1">Cell membrane</location>
        <topology evidence="1">Multi-pass membrane protein</topology>
    </subcellularLocation>
</comment>
<evidence type="ECO:0000256" key="4">
    <source>
        <dbReference type="ARBA" id="ARBA00022989"/>
    </source>
</evidence>
<name>A0A839F2I8_9GAMM</name>
<keyword evidence="2" id="KW-1003">Cell membrane</keyword>
<evidence type="ECO:0000313" key="8">
    <source>
        <dbReference type="EMBL" id="MBA8887718.1"/>
    </source>
</evidence>
<dbReference type="Proteomes" id="UP000550401">
    <property type="component" value="Unassembled WGS sequence"/>
</dbReference>
<feature type="domain" description="RDD" evidence="7">
    <location>
        <begin position="196"/>
        <end position="332"/>
    </location>
</feature>
<dbReference type="PANTHER" id="PTHR36115">
    <property type="entry name" value="PROLINE-RICH ANTIGEN HOMOLOG-RELATED"/>
    <property type="match status" value="1"/>
</dbReference>
<reference evidence="8 9" key="1">
    <citation type="submission" date="2020-07" db="EMBL/GenBank/DDBJ databases">
        <title>Genomic Encyclopedia of Type Strains, Phase IV (KMG-V): Genome sequencing to study the core and pangenomes of soil and plant-associated prokaryotes.</title>
        <authorList>
            <person name="Whitman W."/>
        </authorList>
    </citation>
    <scope>NUCLEOTIDE SEQUENCE [LARGE SCALE GENOMIC DNA]</scope>
    <source>
        <strain evidence="8 9">RH2WT43</strain>
    </source>
</reference>
<evidence type="ECO:0000313" key="9">
    <source>
        <dbReference type="Proteomes" id="UP000550401"/>
    </source>
</evidence>
<dbReference type="AlphaFoldDB" id="A0A839F2I8"/>
<evidence type="ECO:0000259" key="7">
    <source>
        <dbReference type="Pfam" id="PF06271"/>
    </source>
</evidence>
<evidence type="ECO:0000256" key="2">
    <source>
        <dbReference type="ARBA" id="ARBA00022475"/>
    </source>
</evidence>
<organism evidence="8 9">
    <name type="scientific">Dokdonella fugitiva</name>
    <dbReference type="NCBI Taxonomy" id="328517"/>
    <lineage>
        <taxon>Bacteria</taxon>
        <taxon>Pseudomonadati</taxon>
        <taxon>Pseudomonadota</taxon>
        <taxon>Gammaproteobacteria</taxon>
        <taxon>Lysobacterales</taxon>
        <taxon>Rhodanobacteraceae</taxon>
        <taxon>Dokdonella</taxon>
    </lineage>
</organism>
<keyword evidence="4 6" id="KW-1133">Transmembrane helix</keyword>
<dbReference type="EMBL" id="JACGXL010000002">
    <property type="protein sequence ID" value="MBA8887718.1"/>
    <property type="molecule type" value="Genomic_DNA"/>
</dbReference>
<keyword evidence="9" id="KW-1185">Reference proteome</keyword>
<keyword evidence="5 6" id="KW-0472">Membrane</keyword>
<feature type="transmembrane region" description="Helical" evidence="6">
    <location>
        <begin position="239"/>
        <end position="263"/>
    </location>
</feature>
<comment type="caution">
    <text evidence="8">The sequence shown here is derived from an EMBL/GenBank/DDBJ whole genome shotgun (WGS) entry which is preliminary data.</text>
</comment>
<gene>
    <name evidence="8" type="ORF">FHW12_001932</name>
</gene>
<dbReference type="PANTHER" id="PTHR36115:SF9">
    <property type="entry name" value="LMO1584 PROTEIN"/>
    <property type="match status" value="1"/>
</dbReference>
<proteinExistence type="predicted"/>
<protein>
    <submittedName>
        <fullName evidence="8">Putative RDD family membrane protein YckC</fullName>
    </submittedName>
</protein>
<feature type="transmembrane region" description="Helical" evidence="6">
    <location>
        <begin position="356"/>
        <end position="380"/>
    </location>
</feature>
<dbReference type="InterPro" id="IPR010432">
    <property type="entry name" value="RDD"/>
</dbReference>
<sequence>MENSTYALVLTGDVLPGHAEEAVWPALAAYFRMDLDKLRSQLVARAPLAIKQGDDLGKLQTLQAGIAALGAEAEVCAPDERASLFVVLANTPRGPMPRVFVDDRIERGLWATRLSVAEVGSSAWRPYADLAAPAPAPAAPVDPPAAAFDANAFTSRDTTRAHKPTSKADYGHSLAAVATPTAAAPQRLPPGDAIHAGFWRRVTATLIDGLLIGLVMGVLQVVLGVGAIGGFAAAGDPGAALSAVIGSMLLFFALAFVGQWLYFALFESSAMQATPGKRALGLKVVDELGARIGFGRATGRYFGKIISGAIFYVGFLMAGFTERKQALHDLMASTLVVFGEVQPGQTVPSARPPMPWWAWLINIVLLGLPVAAIVLAFAMFPGVLASLQQG</sequence>
<dbReference type="Pfam" id="PF06271">
    <property type="entry name" value="RDD"/>
    <property type="match status" value="1"/>
</dbReference>
<dbReference type="RefSeq" id="WP_220484384.1">
    <property type="nucleotide sequence ID" value="NZ_JACGXL010000002.1"/>
</dbReference>
<accession>A0A839F2I8</accession>
<feature type="transmembrane region" description="Helical" evidence="6">
    <location>
        <begin position="301"/>
        <end position="321"/>
    </location>
</feature>